<dbReference type="PANTHER" id="PTHR43280">
    <property type="entry name" value="ARAC-FAMILY TRANSCRIPTIONAL REGULATOR"/>
    <property type="match status" value="1"/>
</dbReference>
<reference evidence="5" key="1">
    <citation type="submission" date="2016-11" db="EMBL/GenBank/DDBJ databases">
        <title>Complete genome sequence of Virgibacillus dokdonensis 21D, a halophilic bacterium isolated from the deep hypersaline anoxic basin Discovery in the Mediterranean Sea.</title>
        <authorList>
            <person name="Zeaiter Z."/>
            <person name="Booth J.M."/>
            <person name="Prosdocimi E.M."/>
            <person name="Mapelli F."/>
            <person name="Fusi M."/>
            <person name="Daffonchio D."/>
            <person name="Borin S."/>
            <person name="Crotti E."/>
        </authorList>
    </citation>
    <scope>NUCLEOTIDE SEQUENCE</scope>
    <source>
        <strain evidence="5">21D</strain>
    </source>
</reference>
<dbReference type="Gene3D" id="1.10.10.60">
    <property type="entry name" value="Homeodomain-like"/>
    <property type="match status" value="2"/>
</dbReference>
<dbReference type="InterPro" id="IPR018062">
    <property type="entry name" value="HTH_AraC-typ_CS"/>
</dbReference>
<dbReference type="Proteomes" id="UP001356080">
    <property type="component" value="Unassembled WGS sequence"/>
</dbReference>
<dbReference type="EMBL" id="JAZHPM010000016">
    <property type="protein sequence ID" value="MEF2292370.1"/>
    <property type="molecule type" value="Genomic_DNA"/>
</dbReference>
<dbReference type="PANTHER" id="PTHR43280:SF2">
    <property type="entry name" value="HTH-TYPE TRANSCRIPTIONAL REGULATOR EXSA"/>
    <property type="match status" value="1"/>
</dbReference>
<reference evidence="6 8" key="3">
    <citation type="submission" date="2024-01" db="EMBL/GenBank/DDBJ databases">
        <title>Survival strategy associated with biotechnological potential of Virgibacillus dokdonensis T4.6 isolated from salt-fermented shrimp paste.</title>
        <authorList>
            <person name="Doan T.V."/>
            <person name="Quach N.T."/>
            <person name="Phi Q.-T."/>
        </authorList>
    </citation>
    <scope>NUCLEOTIDE SEQUENCE [LARGE SCALE GENOMIC DNA]</scope>
    <source>
        <strain evidence="6 8">T4.6</strain>
    </source>
</reference>
<dbReference type="RefSeq" id="WP_101932572.1">
    <property type="nucleotide sequence ID" value="NZ_CP018622.1"/>
</dbReference>
<keyword evidence="3" id="KW-0804">Transcription</keyword>
<dbReference type="InterPro" id="IPR009057">
    <property type="entry name" value="Homeodomain-like_sf"/>
</dbReference>
<proteinExistence type="predicted"/>
<keyword evidence="2" id="KW-0238">DNA-binding</keyword>
<evidence type="ECO:0000313" key="6">
    <source>
        <dbReference type="EMBL" id="MEF2292370.1"/>
    </source>
</evidence>
<dbReference type="KEGG" id="vpn:A21D_00504"/>
<reference evidence="7" key="2">
    <citation type="submission" date="2016-11" db="EMBL/GenBank/DDBJ databases">
        <title>Complete genome sequence of Virgibacillus pantothenticus 21D, a halophilic bacterium isolated from the deep hypersaline anoxic basin Discovery in the Mediterranean Sea.</title>
        <authorList>
            <person name="Zeaiter Z."/>
            <person name="Booth J.M."/>
            <person name="Prosdocimi E.M."/>
            <person name="Mapelli F."/>
            <person name="Fusi M."/>
            <person name="Daffonchio D."/>
            <person name="Borin S."/>
            <person name="Crotti E."/>
        </authorList>
    </citation>
    <scope>NUCLEOTIDE SEQUENCE [LARGE SCALE GENOMIC DNA]</scope>
    <source>
        <strain evidence="7">21D</strain>
    </source>
</reference>
<evidence type="ECO:0000313" key="5">
    <source>
        <dbReference type="EMBL" id="AUJ23617.1"/>
    </source>
</evidence>
<evidence type="ECO:0000313" key="7">
    <source>
        <dbReference type="Proteomes" id="UP000234237"/>
    </source>
</evidence>
<dbReference type="PROSITE" id="PS01124">
    <property type="entry name" value="HTH_ARAC_FAMILY_2"/>
    <property type="match status" value="1"/>
</dbReference>
<dbReference type="GO" id="GO:0003700">
    <property type="term" value="F:DNA-binding transcription factor activity"/>
    <property type="evidence" value="ECO:0007669"/>
    <property type="project" value="InterPro"/>
</dbReference>
<gene>
    <name evidence="5" type="primary">yesS_2</name>
    <name evidence="5" type="ORF">A21D_00504</name>
    <name evidence="6" type="ORF">V2W34_10185</name>
</gene>
<evidence type="ECO:0000256" key="3">
    <source>
        <dbReference type="ARBA" id="ARBA00023163"/>
    </source>
</evidence>
<keyword evidence="8" id="KW-1185">Reference proteome</keyword>
<dbReference type="EMBL" id="CP018622">
    <property type="protein sequence ID" value="AUJ23617.1"/>
    <property type="molecule type" value="Genomic_DNA"/>
</dbReference>
<dbReference type="AlphaFoldDB" id="A0A2K9IV40"/>
<feature type="domain" description="HTH araC/xylS-type" evidence="4">
    <location>
        <begin position="111"/>
        <end position="209"/>
    </location>
</feature>
<dbReference type="Proteomes" id="UP000234237">
    <property type="component" value="Chromosome"/>
</dbReference>
<evidence type="ECO:0000256" key="1">
    <source>
        <dbReference type="ARBA" id="ARBA00023015"/>
    </source>
</evidence>
<sequence length="224" mass="26406">MGVKRILLYDAKKTLDDREVFLLKKFKVVLIRNLKTLKKKNLERYRMLIIIEGNNLISDESMLIEEFENLHIPLIRVNTVPKDDIFELIFNIINVQIDFNELTHVNNEKLIEALLYIENNLQNSNLNLKSVANHLFLNTAYFSRFFRESMGIGFKDYLIKLRIAKAKDMLENGQLVTDVCMTVGYTNLSYFSQIFKKQVGLSPSIYRKYYQLIIKEEKNVQKIL</sequence>
<dbReference type="Pfam" id="PF12833">
    <property type="entry name" value="HTH_18"/>
    <property type="match status" value="1"/>
</dbReference>
<name>A0A2K9IV40_9BACI</name>
<dbReference type="PROSITE" id="PS00041">
    <property type="entry name" value="HTH_ARAC_FAMILY_1"/>
    <property type="match status" value="1"/>
</dbReference>
<dbReference type="InterPro" id="IPR020449">
    <property type="entry name" value="Tscrpt_reg_AraC-type_HTH"/>
</dbReference>
<dbReference type="SUPFAM" id="SSF46689">
    <property type="entry name" value="Homeodomain-like"/>
    <property type="match status" value="2"/>
</dbReference>
<evidence type="ECO:0000256" key="2">
    <source>
        <dbReference type="ARBA" id="ARBA00023125"/>
    </source>
</evidence>
<accession>A0A2K9IV40</accession>
<evidence type="ECO:0000313" key="8">
    <source>
        <dbReference type="Proteomes" id="UP001356080"/>
    </source>
</evidence>
<dbReference type="InterPro" id="IPR018060">
    <property type="entry name" value="HTH_AraC"/>
</dbReference>
<organism evidence="5 7">
    <name type="scientific">Virgibacillus dokdonensis</name>
    <dbReference type="NCBI Taxonomy" id="302167"/>
    <lineage>
        <taxon>Bacteria</taxon>
        <taxon>Bacillati</taxon>
        <taxon>Bacillota</taxon>
        <taxon>Bacilli</taxon>
        <taxon>Bacillales</taxon>
        <taxon>Bacillaceae</taxon>
        <taxon>Virgibacillus</taxon>
    </lineage>
</organism>
<protein>
    <submittedName>
        <fullName evidence="5">HTH-type transcriptional regulator YesS</fullName>
    </submittedName>
    <submittedName>
        <fullName evidence="6">Helix-turn-helix transcriptional regulator</fullName>
    </submittedName>
</protein>
<evidence type="ECO:0000259" key="4">
    <source>
        <dbReference type="PROSITE" id="PS01124"/>
    </source>
</evidence>
<keyword evidence="1" id="KW-0805">Transcription regulation</keyword>
<dbReference type="PRINTS" id="PR00032">
    <property type="entry name" value="HTHARAC"/>
</dbReference>
<dbReference type="GO" id="GO:0043565">
    <property type="term" value="F:sequence-specific DNA binding"/>
    <property type="evidence" value="ECO:0007669"/>
    <property type="project" value="InterPro"/>
</dbReference>
<dbReference type="SMART" id="SM00342">
    <property type="entry name" value="HTH_ARAC"/>
    <property type="match status" value="1"/>
</dbReference>